<dbReference type="AlphaFoldDB" id="A0A3R5YY44"/>
<name>A0A3R5YY44_9BACT</name>
<dbReference type="Pfam" id="PF00882">
    <property type="entry name" value="Zn_dep_PLPC"/>
    <property type="match status" value="1"/>
</dbReference>
<dbReference type="RefSeq" id="WP_128465587.1">
    <property type="nucleotide sequence ID" value="NZ_CP035108.1"/>
</dbReference>
<sequence>MKTITVLTAVLLCFLPDSAFAWGFQTHLAIASNILSSAEGIIKAYPAHFMLGNIFPDFFLFLKDFSQYKRNLETHSWKTVSELFNGVKSDGEQAFAHGYAAHLSADIVAHNRFVPQHLMYMGKGRMGSHLMLEYAEEALHNNRYSGTMMKLMTEAEELGELFIRVMNIDPAFFTKEMHTLRLALSYQKMFRLQKAVKAYKLATMPSFQEHCVSFRIEAEKLAGLSVSKGFEHLSDYDPTGKTAMEKAREKHDRLVKNVGIRKMKERYRNGNVYSYTPTD</sequence>
<evidence type="ECO:0000313" key="3">
    <source>
        <dbReference type="EMBL" id="QAR32300.1"/>
    </source>
</evidence>
<feature type="domain" description="Phospholipase C/D" evidence="2">
    <location>
        <begin position="26"/>
        <end position="141"/>
    </location>
</feature>
<evidence type="ECO:0000259" key="2">
    <source>
        <dbReference type="Pfam" id="PF00882"/>
    </source>
</evidence>
<evidence type="ECO:0000313" key="4">
    <source>
        <dbReference type="Proteomes" id="UP000287502"/>
    </source>
</evidence>
<gene>
    <name evidence="3" type="ORF">EP073_02465</name>
</gene>
<keyword evidence="1" id="KW-0732">Signal</keyword>
<dbReference type="InterPro" id="IPR029002">
    <property type="entry name" value="PLPC/GPLD1"/>
</dbReference>
<organism evidence="3 4">
    <name type="scientific">Geovibrio thiophilus</name>
    <dbReference type="NCBI Taxonomy" id="139438"/>
    <lineage>
        <taxon>Bacteria</taxon>
        <taxon>Pseudomonadati</taxon>
        <taxon>Deferribacterota</taxon>
        <taxon>Deferribacteres</taxon>
        <taxon>Deferribacterales</taxon>
        <taxon>Geovibrionaceae</taxon>
        <taxon>Geovibrio</taxon>
    </lineage>
</organism>
<protein>
    <recommendedName>
        <fullName evidence="2">Phospholipase C/D domain-containing protein</fullName>
    </recommendedName>
</protein>
<keyword evidence="4" id="KW-1185">Reference proteome</keyword>
<feature type="chain" id="PRO_5018711736" description="Phospholipase C/D domain-containing protein" evidence="1">
    <location>
        <begin position="22"/>
        <end position="279"/>
    </location>
</feature>
<dbReference type="EMBL" id="CP035108">
    <property type="protein sequence ID" value="QAR32300.1"/>
    <property type="molecule type" value="Genomic_DNA"/>
</dbReference>
<accession>A0A3R5YY44</accession>
<reference evidence="3 4" key="1">
    <citation type="submission" date="2019-01" db="EMBL/GenBank/DDBJ databases">
        <title>Geovibrio thiophilus DSM 11263, complete genome.</title>
        <authorList>
            <person name="Spring S."/>
            <person name="Bunk B."/>
            <person name="Sproer C."/>
        </authorList>
    </citation>
    <scope>NUCLEOTIDE SEQUENCE [LARGE SCALE GENOMIC DNA]</scope>
    <source>
        <strain evidence="3 4">DSM 11263</strain>
    </source>
</reference>
<proteinExistence type="predicted"/>
<dbReference type="KEGG" id="gtl:EP073_02465"/>
<dbReference type="OrthoDB" id="9786483at2"/>
<dbReference type="Proteomes" id="UP000287502">
    <property type="component" value="Chromosome"/>
</dbReference>
<feature type="signal peptide" evidence="1">
    <location>
        <begin position="1"/>
        <end position="21"/>
    </location>
</feature>
<evidence type="ECO:0000256" key="1">
    <source>
        <dbReference type="SAM" id="SignalP"/>
    </source>
</evidence>